<organism evidence="1 2">
    <name type="scientific">Plectus sambesii</name>
    <dbReference type="NCBI Taxonomy" id="2011161"/>
    <lineage>
        <taxon>Eukaryota</taxon>
        <taxon>Metazoa</taxon>
        <taxon>Ecdysozoa</taxon>
        <taxon>Nematoda</taxon>
        <taxon>Chromadorea</taxon>
        <taxon>Plectida</taxon>
        <taxon>Plectina</taxon>
        <taxon>Plectoidea</taxon>
        <taxon>Plectidae</taxon>
        <taxon>Plectus</taxon>
    </lineage>
</organism>
<dbReference type="Proteomes" id="UP000887566">
    <property type="component" value="Unplaced"/>
</dbReference>
<keyword evidence="1" id="KW-1185">Reference proteome</keyword>
<protein>
    <submittedName>
        <fullName evidence="2">Uncharacterized protein</fullName>
    </submittedName>
</protein>
<dbReference type="AlphaFoldDB" id="A0A914V2G7"/>
<evidence type="ECO:0000313" key="2">
    <source>
        <dbReference type="WBParaSite" id="PSAMB.scaffold14766size1787.g36222.t1"/>
    </source>
</evidence>
<proteinExistence type="predicted"/>
<reference evidence="2" key="1">
    <citation type="submission" date="2022-11" db="UniProtKB">
        <authorList>
            <consortium name="WormBaseParasite"/>
        </authorList>
    </citation>
    <scope>IDENTIFICATION</scope>
</reference>
<name>A0A914V2G7_9BILA</name>
<sequence>MLEGLLDLMENCCQLMRVANLWGQKDLPYQLMTMVHSSGMFQQNLKAQYFQLINMESQSTQCMALMDHHCQLMRVAEHLGLMESHCQLMRVESLWVLMDLPCQQIAMAI</sequence>
<dbReference type="WBParaSite" id="PSAMB.scaffold14766size1787.g36222.t1">
    <property type="protein sequence ID" value="PSAMB.scaffold14766size1787.g36222.t1"/>
    <property type="gene ID" value="PSAMB.scaffold14766size1787.g36222"/>
</dbReference>
<evidence type="ECO:0000313" key="1">
    <source>
        <dbReference type="Proteomes" id="UP000887566"/>
    </source>
</evidence>
<accession>A0A914V2G7</accession>